<reference evidence="3 4" key="1">
    <citation type="journal article" date="2011" name="J. Bacteriol.">
        <title>Genome sequence of Microbacterium testaceum StLB037, an N-acylhomoserine lactone-degrading bacterium isolated from potato leaves.</title>
        <authorList>
            <person name="Morohoshi T."/>
            <person name="Wang W.-Z."/>
            <person name="Someya N."/>
            <person name="Ikeda T."/>
        </authorList>
    </citation>
    <scope>NUCLEOTIDE SEQUENCE [LARGE SCALE GENOMIC DNA]</scope>
    <source>
        <strain evidence="3 4">StLB037</strain>
    </source>
</reference>
<dbReference type="KEGG" id="mts:MTES_1265"/>
<evidence type="ECO:0000313" key="3">
    <source>
        <dbReference type="EMBL" id="BAJ74229.1"/>
    </source>
</evidence>
<evidence type="ECO:0000313" key="4">
    <source>
        <dbReference type="Proteomes" id="UP000008975"/>
    </source>
</evidence>
<dbReference type="Gene3D" id="3.40.50.1820">
    <property type="entry name" value="alpha/beta hydrolase"/>
    <property type="match status" value="1"/>
</dbReference>
<sequence>MTDAVHPAITDPHVRAHLARLAAQAGTIPSGATDADGDDAARIAELRANPSWVRVPDDEVIESIDLDADGLALRLYRPRACHRGTLVFAHGGGWVAGDLDNNDALCRALAAATGAQVLSVDYRLAPEHPFPAGLDDLDRALLFAASGAGGLVDPALLGVAGHSAGGNLAAALALRSREGRAPGIRCQVLLCPVLDAPDPTRRSYRAHTENLPLTAKGMQWYWRLYVQDAGEAGSRPARAGVRSVAVPAAAVPARVAGVARVEAAAVPAADAGVARVVPVEAVAVPARVVPVVPVEAAPLRAPDLGGSAPAVIVAASVDPLSDEAEEYAGRLAASGVPVEFVRREGVPHLFLVFPSTPARDEVLAAVAPAVRAAFA</sequence>
<dbReference type="GO" id="GO:0016787">
    <property type="term" value="F:hydrolase activity"/>
    <property type="evidence" value="ECO:0007669"/>
    <property type="project" value="UniProtKB-KW"/>
</dbReference>
<feature type="domain" description="Alpha/beta hydrolase fold-3" evidence="2">
    <location>
        <begin position="295"/>
        <end position="351"/>
    </location>
</feature>
<protein>
    <submittedName>
        <fullName evidence="3">Esterase/lipase</fullName>
    </submittedName>
</protein>
<dbReference type="InterPro" id="IPR029058">
    <property type="entry name" value="AB_hydrolase_fold"/>
</dbReference>
<dbReference type="STRING" id="979556.MTES_1265"/>
<dbReference type="EMBL" id="AP012052">
    <property type="protein sequence ID" value="BAJ74229.1"/>
    <property type="molecule type" value="Genomic_DNA"/>
</dbReference>
<organism evidence="3 4">
    <name type="scientific">Microbacterium testaceum (strain StLB037)</name>
    <dbReference type="NCBI Taxonomy" id="979556"/>
    <lineage>
        <taxon>Bacteria</taxon>
        <taxon>Bacillati</taxon>
        <taxon>Actinomycetota</taxon>
        <taxon>Actinomycetes</taxon>
        <taxon>Micrococcales</taxon>
        <taxon>Microbacteriaceae</taxon>
        <taxon>Microbacterium</taxon>
    </lineage>
</organism>
<dbReference type="AlphaFoldDB" id="E8N712"/>
<dbReference type="Pfam" id="PF07859">
    <property type="entry name" value="Abhydrolase_3"/>
    <property type="match status" value="2"/>
</dbReference>
<dbReference type="PANTHER" id="PTHR48081:SF8">
    <property type="entry name" value="ALPHA_BETA HYDROLASE FOLD-3 DOMAIN-CONTAINING PROTEIN-RELATED"/>
    <property type="match status" value="1"/>
</dbReference>
<dbReference type="PANTHER" id="PTHR48081">
    <property type="entry name" value="AB HYDROLASE SUPERFAMILY PROTEIN C4A8.06C"/>
    <property type="match status" value="1"/>
</dbReference>
<dbReference type="InterPro" id="IPR013094">
    <property type="entry name" value="AB_hydrolase_3"/>
</dbReference>
<keyword evidence="1" id="KW-0378">Hydrolase</keyword>
<accession>E8N712</accession>
<name>E8N712_MICTS</name>
<dbReference type="InterPro" id="IPR050300">
    <property type="entry name" value="GDXG_lipolytic_enzyme"/>
</dbReference>
<dbReference type="RefSeq" id="WP_013584354.1">
    <property type="nucleotide sequence ID" value="NC_015125.1"/>
</dbReference>
<dbReference type="OrthoDB" id="9803828at2"/>
<dbReference type="eggNOG" id="COG0657">
    <property type="taxonomic scope" value="Bacteria"/>
</dbReference>
<reference key="2">
    <citation type="submission" date="2011-02" db="EMBL/GenBank/DDBJ databases">
        <title>Genome sequence of Microbacterium testaceum StLB037.</title>
        <authorList>
            <person name="Morohoshi T."/>
            <person name="Wang W.Z."/>
            <person name="Someya N."/>
            <person name="Ikeda T."/>
        </authorList>
    </citation>
    <scope>NUCLEOTIDE SEQUENCE</scope>
    <source>
        <strain>StLB037</strain>
    </source>
</reference>
<dbReference type="Proteomes" id="UP000008975">
    <property type="component" value="Chromosome"/>
</dbReference>
<dbReference type="HOGENOM" id="CLU_012494_6_4_11"/>
<evidence type="ECO:0000259" key="2">
    <source>
        <dbReference type="Pfam" id="PF07859"/>
    </source>
</evidence>
<feature type="domain" description="Alpha/beta hydrolase fold-3" evidence="2">
    <location>
        <begin position="86"/>
        <end position="230"/>
    </location>
</feature>
<proteinExistence type="predicted"/>
<evidence type="ECO:0000256" key="1">
    <source>
        <dbReference type="ARBA" id="ARBA00022801"/>
    </source>
</evidence>
<gene>
    <name evidence="3" type="ordered locus">MTES_1265</name>
</gene>
<dbReference type="SUPFAM" id="SSF53474">
    <property type="entry name" value="alpha/beta-Hydrolases"/>
    <property type="match status" value="1"/>
</dbReference>